<feature type="compositionally biased region" description="Low complexity" evidence="1">
    <location>
        <begin position="176"/>
        <end position="191"/>
    </location>
</feature>
<feature type="region of interest" description="Disordered" evidence="1">
    <location>
        <begin position="28"/>
        <end position="223"/>
    </location>
</feature>
<reference evidence="4" key="1">
    <citation type="journal article" date="2018" name="Nat. Microbiol.">
        <title>Leveraging single-cell genomics to expand the fungal tree of life.</title>
        <authorList>
            <person name="Ahrendt S.R."/>
            <person name="Quandt C.A."/>
            <person name="Ciobanu D."/>
            <person name="Clum A."/>
            <person name="Salamov A."/>
            <person name="Andreopoulos B."/>
            <person name="Cheng J.F."/>
            <person name="Woyke T."/>
            <person name="Pelin A."/>
            <person name="Henrissat B."/>
            <person name="Reynolds N.K."/>
            <person name="Benny G.L."/>
            <person name="Smith M.E."/>
            <person name="James T.Y."/>
            <person name="Grigoriev I.V."/>
        </authorList>
    </citation>
    <scope>NUCLEOTIDE SEQUENCE [LARGE SCALE GENOMIC DNA]</scope>
    <source>
        <strain evidence="4">Benny S71-1</strain>
    </source>
</reference>
<gene>
    <name evidence="3" type="ORF">SYNPS1DRAFT_28756</name>
</gene>
<accession>A0A4P9YZI8</accession>
<sequence length="252" mass="26003">MLKAALFATSIIIVGCCQRTIAQQAAPPQMPFNGFGPDGRPSEPPFGQQTMSSPPPPFAGRPDNPLMPSEPGSNGNAPREPWRESPQQMPMPGPPGSMPSTPRPAAGDEQNGAPPASQTATSTSTPSINPNDIFRLFFPPSDSTPTTATASNNNNNNNNNSDDGAMPASVQPTPAPASTRTAGRTATAPTSVNRVEGFVRSSSTASHTSSPSSTSTSSKEVTPDVSLARGVVEIQCYPFILALGMACLGIAI</sequence>
<organism evidence="3 4">
    <name type="scientific">Syncephalis pseudoplumigaleata</name>
    <dbReference type="NCBI Taxonomy" id="1712513"/>
    <lineage>
        <taxon>Eukaryota</taxon>
        <taxon>Fungi</taxon>
        <taxon>Fungi incertae sedis</taxon>
        <taxon>Zoopagomycota</taxon>
        <taxon>Zoopagomycotina</taxon>
        <taxon>Zoopagomycetes</taxon>
        <taxon>Zoopagales</taxon>
        <taxon>Piptocephalidaceae</taxon>
        <taxon>Syncephalis</taxon>
    </lineage>
</organism>
<dbReference type="Proteomes" id="UP000278143">
    <property type="component" value="Unassembled WGS sequence"/>
</dbReference>
<feature type="compositionally biased region" description="Low complexity" evidence="1">
    <location>
        <begin position="139"/>
        <end position="163"/>
    </location>
</feature>
<dbReference type="EMBL" id="KZ989720">
    <property type="protein sequence ID" value="RKP25514.1"/>
    <property type="molecule type" value="Genomic_DNA"/>
</dbReference>
<keyword evidence="2" id="KW-0732">Signal</keyword>
<dbReference type="AlphaFoldDB" id="A0A4P9YZI8"/>
<feature type="chain" id="PRO_5020815877" evidence="2">
    <location>
        <begin position="23"/>
        <end position="252"/>
    </location>
</feature>
<protein>
    <submittedName>
        <fullName evidence="3">Uncharacterized protein</fullName>
    </submittedName>
</protein>
<feature type="compositionally biased region" description="Low complexity" evidence="1">
    <location>
        <begin position="201"/>
        <end position="218"/>
    </location>
</feature>
<evidence type="ECO:0000256" key="2">
    <source>
        <dbReference type="SAM" id="SignalP"/>
    </source>
</evidence>
<feature type="compositionally biased region" description="Low complexity" evidence="1">
    <location>
        <begin position="113"/>
        <end position="127"/>
    </location>
</feature>
<dbReference type="PROSITE" id="PS51257">
    <property type="entry name" value="PROKAR_LIPOPROTEIN"/>
    <property type="match status" value="1"/>
</dbReference>
<evidence type="ECO:0000313" key="3">
    <source>
        <dbReference type="EMBL" id="RKP25514.1"/>
    </source>
</evidence>
<keyword evidence="4" id="KW-1185">Reference proteome</keyword>
<name>A0A4P9YZI8_9FUNG</name>
<proteinExistence type="predicted"/>
<feature type="signal peptide" evidence="2">
    <location>
        <begin position="1"/>
        <end position="22"/>
    </location>
</feature>
<evidence type="ECO:0000313" key="4">
    <source>
        <dbReference type="Proteomes" id="UP000278143"/>
    </source>
</evidence>
<evidence type="ECO:0000256" key="1">
    <source>
        <dbReference type="SAM" id="MobiDB-lite"/>
    </source>
</evidence>